<reference evidence="2 3" key="1">
    <citation type="journal article" date="2018" name="Nat. Biotechnol.">
        <title>A standardized bacterial taxonomy based on genome phylogeny substantially revises the tree of life.</title>
        <authorList>
            <person name="Parks D.H."/>
            <person name="Chuvochina M."/>
            <person name="Waite D.W."/>
            <person name="Rinke C."/>
            <person name="Skarshewski A."/>
            <person name="Chaumeil P.A."/>
            <person name="Hugenholtz P."/>
        </authorList>
    </citation>
    <scope>NUCLEOTIDE SEQUENCE [LARGE SCALE GENOMIC DNA]</scope>
    <source>
        <strain evidence="2">UBA11482</strain>
    </source>
</reference>
<feature type="domain" description="Secretion system C-terminal sorting" evidence="1">
    <location>
        <begin position="119"/>
        <end position="191"/>
    </location>
</feature>
<sequence>MIKSSNLLSCNIFLKEKHRFINRMSIMKHFIKNKEICLLNKTISAQKHIIKMKNKIFSVLFILILSGNGYARTPIKYEYDRVGNITLRYKISVQNLQRTIQKKTSGTNPEPIAGKAMKVYPNPTRGVVKIVFSGMGDAIDVQTRLYNSKGSLLKSEIGNSSAPISIDMSSYPPNWYILKVIAGKEAKEFKIIKE</sequence>
<evidence type="ECO:0000313" key="3">
    <source>
        <dbReference type="Proteomes" id="UP000262954"/>
    </source>
</evidence>
<dbReference type="InterPro" id="IPR026444">
    <property type="entry name" value="Secre_tail"/>
</dbReference>
<comment type="caution">
    <text evidence="2">The sequence shown here is derived from an EMBL/GenBank/DDBJ whole genome shotgun (WGS) entry which is preliminary data.</text>
</comment>
<dbReference type="NCBIfam" id="TIGR04183">
    <property type="entry name" value="Por_Secre_tail"/>
    <property type="match status" value="1"/>
</dbReference>
<protein>
    <recommendedName>
        <fullName evidence="1">Secretion system C-terminal sorting domain-containing protein</fullName>
    </recommendedName>
</protein>
<gene>
    <name evidence="2" type="ORF">DDY73_07375</name>
</gene>
<organism evidence="2 3">
    <name type="scientific">Coprobacter fastidiosus</name>
    <dbReference type="NCBI Taxonomy" id="1099853"/>
    <lineage>
        <taxon>Bacteria</taxon>
        <taxon>Pseudomonadati</taxon>
        <taxon>Bacteroidota</taxon>
        <taxon>Bacteroidia</taxon>
        <taxon>Bacteroidales</taxon>
        <taxon>Barnesiellaceae</taxon>
        <taxon>Coprobacter</taxon>
    </lineage>
</organism>
<name>A0A354M2S4_9BACT</name>
<accession>A0A354M2S4</accession>
<dbReference type="Pfam" id="PF18962">
    <property type="entry name" value="Por_Secre_tail"/>
    <property type="match status" value="1"/>
</dbReference>
<evidence type="ECO:0000313" key="2">
    <source>
        <dbReference type="EMBL" id="HBJ08813.1"/>
    </source>
</evidence>
<dbReference type="Proteomes" id="UP000262954">
    <property type="component" value="Unassembled WGS sequence"/>
</dbReference>
<dbReference type="AlphaFoldDB" id="A0A354M2S4"/>
<evidence type="ECO:0000259" key="1">
    <source>
        <dbReference type="Pfam" id="PF18962"/>
    </source>
</evidence>
<dbReference type="EMBL" id="DNWC01000094">
    <property type="protein sequence ID" value="HBJ08813.1"/>
    <property type="molecule type" value="Genomic_DNA"/>
</dbReference>
<proteinExistence type="predicted"/>